<protein>
    <recommendedName>
        <fullName evidence="4">Outer membrane protein beta-barrel domain-containing protein</fullName>
    </recommendedName>
</protein>
<keyword evidence="3" id="KW-1185">Reference proteome</keyword>
<dbReference type="Gene3D" id="2.40.160.20">
    <property type="match status" value="1"/>
</dbReference>
<accession>A0A916RZZ8</accession>
<evidence type="ECO:0000313" key="2">
    <source>
        <dbReference type="EMBL" id="GGA75893.1"/>
    </source>
</evidence>
<name>A0A916RZZ8_9BACT</name>
<dbReference type="RefSeq" id="WP_188760239.1">
    <property type="nucleotide sequence ID" value="NZ_BMJB01000002.1"/>
</dbReference>
<comment type="caution">
    <text evidence="2">The sequence shown here is derived from an EMBL/GenBank/DDBJ whole genome shotgun (WGS) entry which is preliminary data.</text>
</comment>
<evidence type="ECO:0000313" key="3">
    <source>
        <dbReference type="Proteomes" id="UP000648801"/>
    </source>
</evidence>
<keyword evidence="1" id="KW-0732">Signal</keyword>
<feature type="signal peptide" evidence="1">
    <location>
        <begin position="1"/>
        <end position="21"/>
    </location>
</feature>
<proteinExistence type="predicted"/>
<gene>
    <name evidence="2" type="ORF">GCM10011507_29090</name>
</gene>
<dbReference type="SUPFAM" id="SSF56925">
    <property type="entry name" value="OMPA-like"/>
    <property type="match status" value="1"/>
</dbReference>
<reference evidence="2" key="2">
    <citation type="submission" date="2020-09" db="EMBL/GenBank/DDBJ databases">
        <authorList>
            <person name="Sun Q."/>
            <person name="Zhou Y."/>
        </authorList>
    </citation>
    <scope>NUCLEOTIDE SEQUENCE</scope>
    <source>
        <strain evidence="2">CGMCC 1.15447</strain>
    </source>
</reference>
<dbReference type="EMBL" id="BMJB01000002">
    <property type="protein sequence ID" value="GGA75893.1"/>
    <property type="molecule type" value="Genomic_DNA"/>
</dbReference>
<organism evidence="2 3">
    <name type="scientific">Edaphobacter acidisoli</name>
    <dbReference type="NCBI Taxonomy" id="2040573"/>
    <lineage>
        <taxon>Bacteria</taxon>
        <taxon>Pseudomonadati</taxon>
        <taxon>Acidobacteriota</taxon>
        <taxon>Terriglobia</taxon>
        <taxon>Terriglobales</taxon>
        <taxon>Acidobacteriaceae</taxon>
        <taxon>Edaphobacter</taxon>
    </lineage>
</organism>
<reference evidence="2" key="1">
    <citation type="journal article" date="2014" name="Int. J. Syst. Evol. Microbiol.">
        <title>Complete genome sequence of Corynebacterium casei LMG S-19264T (=DSM 44701T), isolated from a smear-ripened cheese.</title>
        <authorList>
            <consortium name="US DOE Joint Genome Institute (JGI-PGF)"/>
            <person name="Walter F."/>
            <person name="Albersmeier A."/>
            <person name="Kalinowski J."/>
            <person name="Ruckert C."/>
        </authorList>
    </citation>
    <scope>NUCLEOTIDE SEQUENCE</scope>
    <source>
        <strain evidence="2">CGMCC 1.15447</strain>
    </source>
</reference>
<feature type="chain" id="PRO_5038126439" description="Outer membrane protein beta-barrel domain-containing protein" evidence="1">
    <location>
        <begin position="22"/>
        <end position="211"/>
    </location>
</feature>
<dbReference type="AlphaFoldDB" id="A0A916RZZ8"/>
<dbReference type="InterPro" id="IPR011250">
    <property type="entry name" value="OMP/PagP_B-barrel"/>
</dbReference>
<sequence>MKLPLLAVVAGLAFAAVAVQAQNQPLAQPETQSQYETQHKVAIYLNPVFSRISNPADTGVFAFLGPGTTSRMFYGWDLGSYDDFLHSHSSDIGVDVRGSFLRGNGAHLNSFLVGPRFVFKPQAKLKPYVEGLIGVARSRAATNPRGLSSFQYGVLGGADYSFSPHVDFRMVEIGYNAAQTIGSGVFTGNGGSNILTSKMINISTGLVFRFK</sequence>
<evidence type="ECO:0000256" key="1">
    <source>
        <dbReference type="SAM" id="SignalP"/>
    </source>
</evidence>
<evidence type="ECO:0008006" key="4">
    <source>
        <dbReference type="Google" id="ProtNLM"/>
    </source>
</evidence>
<dbReference type="Proteomes" id="UP000648801">
    <property type="component" value="Unassembled WGS sequence"/>
</dbReference>